<feature type="domain" description="Acyl-CoA dehydrogenase/oxidase N-terminal" evidence="8">
    <location>
        <begin position="42"/>
        <end position="156"/>
    </location>
</feature>
<dbReference type="InterPro" id="IPR046373">
    <property type="entry name" value="Acyl-CoA_Oxase/DH_mid-dom_sf"/>
</dbReference>
<reference evidence="10 11" key="1">
    <citation type="submission" date="2019-06" db="EMBL/GenBank/DDBJ databases">
        <title>Micromonospora ordensis sp. nov., isolated from deep marine sediment.</title>
        <authorList>
            <person name="Veyisoglu A."/>
            <person name="Carro L."/>
            <person name="Klenk H.-P."/>
            <person name="Sahin N."/>
        </authorList>
    </citation>
    <scope>NUCLEOTIDE SEQUENCE [LARGE SCALE GENOMIC DNA]</scope>
    <source>
        <strain evidence="10 11">S2509</strain>
    </source>
</reference>
<dbReference type="Gene3D" id="1.20.140.10">
    <property type="entry name" value="Butyryl-CoA Dehydrogenase, subunit A, domain 3"/>
    <property type="match status" value="1"/>
</dbReference>
<dbReference type="SUPFAM" id="SSF47203">
    <property type="entry name" value="Acyl-CoA dehydrogenase C-terminal domain-like"/>
    <property type="match status" value="1"/>
</dbReference>
<comment type="cofactor">
    <cofactor evidence="1 5">
        <name>FAD</name>
        <dbReference type="ChEBI" id="CHEBI:57692"/>
    </cofactor>
</comment>
<dbReference type="InterPro" id="IPR013786">
    <property type="entry name" value="AcylCoA_DH/ox_N"/>
</dbReference>
<comment type="caution">
    <text evidence="10">The sequence shown here is derived from an EMBL/GenBank/DDBJ whole genome shotgun (WGS) entry which is preliminary data.</text>
</comment>
<dbReference type="Gene3D" id="1.10.540.10">
    <property type="entry name" value="Acyl-CoA dehydrogenase/oxidase, N-terminal domain"/>
    <property type="match status" value="1"/>
</dbReference>
<sequence>MSSTLLSRRDLDFLLYDWLRVAHLVERPRYAEHSRETFDDALDLAERVATEQFAPHNRAADLTEPTFDGQRVRLIPQIRAALDSFADAGLLTAGLDESVGGLQLPHAVAAACFAWFQAANVATSAYPMLTLGNANLLLTYGSADQVDTYVRPMLDGRFFGTMCLSEPHAGSSLADITTRAEPQDDGTYRLFGTKMWISGGDHELAENIVHLVLARIPGGPPGVKGISLFIVPKVLVGANGSLGERNDVVLAGLNHKMGFRGTTNTLLSFGDGQHSPDGRPGAVGHLVGTPHQGLAQMFHMMNEARIGVGAGATALGYTGYLKSLAYARERPQGRPVGAKDPAAPQVPIIDHPDVRRMLLAQKSYVEGALALVLYCARLLDEERTAPADADRERAHLLLEVLTPITKSWPSQWCLAANDLAIQVLGGAGYTRDHDVEQHYRDNRLNPIHEGTHGIQALDLLGRKMTMRDGAGLSLLTETIRDTVARGRQAGGEPAELADRLADAVDRVVAVTRRLWADGDPVLALANASVYLEAVGHVVVAWMWLEQVLALPSADGGDAFHAGKRQAARYFLTVELPRTGPQFDLLESRDRTVLDMRTEWF</sequence>
<dbReference type="Pfam" id="PF00441">
    <property type="entry name" value="Acyl-CoA_dh_1"/>
    <property type="match status" value="1"/>
</dbReference>
<feature type="domain" description="Acyl-CoA oxidase/dehydrogenase middle" evidence="7">
    <location>
        <begin position="162"/>
        <end position="262"/>
    </location>
</feature>
<dbReference type="InterPro" id="IPR037069">
    <property type="entry name" value="AcylCoA_DH/ox_N_sf"/>
</dbReference>
<organism evidence="10 11">
    <name type="scientific">Micromonospora orduensis</name>
    <dbReference type="NCBI Taxonomy" id="1420891"/>
    <lineage>
        <taxon>Bacteria</taxon>
        <taxon>Bacillati</taxon>
        <taxon>Actinomycetota</taxon>
        <taxon>Actinomycetes</taxon>
        <taxon>Micromonosporales</taxon>
        <taxon>Micromonosporaceae</taxon>
        <taxon>Micromonospora</taxon>
    </lineage>
</organism>
<dbReference type="Pfam" id="PF02770">
    <property type="entry name" value="Acyl-CoA_dh_M"/>
    <property type="match status" value="1"/>
</dbReference>
<keyword evidence="3 5" id="KW-0285">Flavoprotein</keyword>
<feature type="domain" description="Acetyl-CoA dehydrogenase-like C-terminal" evidence="9">
    <location>
        <begin position="476"/>
        <end position="595"/>
    </location>
</feature>
<dbReference type="InterPro" id="IPR052166">
    <property type="entry name" value="Diverse_Acyl-CoA_DH"/>
</dbReference>
<evidence type="ECO:0000259" key="9">
    <source>
        <dbReference type="Pfam" id="PF12806"/>
    </source>
</evidence>
<evidence type="ECO:0000259" key="6">
    <source>
        <dbReference type="Pfam" id="PF00441"/>
    </source>
</evidence>
<evidence type="ECO:0000313" key="11">
    <source>
        <dbReference type="Proteomes" id="UP000306145"/>
    </source>
</evidence>
<dbReference type="InterPro" id="IPR036250">
    <property type="entry name" value="AcylCo_DH-like_C"/>
</dbReference>
<dbReference type="OrthoDB" id="2769798at2"/>
<name>A0A5C4QU12_9ACTN</name>
<keyword evidence="5" id="KW-0560">Oxidoreductase</keyword>
<proteinExistence type="inferred from homology"/>
<evidence type="ECO:0000256" key="5">
    <source>
        <dbReference type="RuleBase" id="RU362125"/>
    </source>
</evidence>
<dbReference type="InterPro" id="IPR025878">
    <property type="entry name" value="Acyl-CoA_dh-like_C_dom"/>
</dbReference>
<dbReference type="Pfam" id="PF12806">
    <property type="entry name" value="Acyl-CoA_dh_C"/>
    <property type="match status" value="1"/>
</dbReference>
<evidence type="ECO:0000259" key="8">
    <source>
        <dbReference type="Pfam" id="PF02771"/>
    </source>
</evidence>
<keyword evidence="4 5" id="KW-0274">FAD</keyword>
<dbReference type="PANTHER" id="PTHR42803:SF3">
    <property type="entry name" value="ACYL-COA DEHYDROGENASE-RELATED"/>
    <property type="match status" value="1"/>
</dbReference>
<dbReference type="AlphaFoldDB" id="A0A5C4QU12"/>
<dbReference type="InterPro" id="IPR009075">
    <property type="entry name" value="AcylCo_DH/oxidase_C"/>
</dbReference>
<dbReference type="Proteomes" id="UP000306145">
    <property type="component" value="Unassembled WGS sequence"/>
</dbReference>
<dbReference type="Pfam" id="PF02771">
    <property type="entry name" value="Acyl-CoA_dh_N"/>
    <property type="match status" value="1"/>
</dbReference>
<dbReference type="InterPro" id="IPR006091">
    <property type="entry name" value="Acyl-CoA_Oxase/DH_mid-dom"/>
</dbReference>
<dbReference type="GO" id="GO:0050660">
    <property type="term" value="F:flavin adenine dinucleotide binding"/>
    <property type="evidence" value="ECO:0007669"/>
    <property type="project" value="InterPro"/>
</dbReference>
<dbReference type="GO" id="GO:0016627">
    <property type="term" value="F:oxidoreductase activity, acting on the CH-CH group of donors"/>
    <property type="evidence" value="ECO:0007669"/>
    <property type="project" value="InterPro"/>
</dbReference>
<evidence type="ECO:0000256" key="1">
    <source>
        <dbReference type="ARBA" id="ARBA00001974"/>
    </source>
</evidence>
<evidence type="ECO:0000259" key="7">
    <source>
        <dbReference type="Pfam" id="PF02770"/>
    </source>
</evidence>
<feature type="domain" description="Acyl-CoA dehydrogenase/oxidase C-terminal" evidence="6">
    <location>
        <begin position="292"/>
        <end position="458"/>
    </location>
</feature>
<dbReference type="PANTHER" id="PTHR42803">
    <property type="entry name" value="ACYL-COA DEHYDROGENASE"/>
    <property type="match status" value="1"/>
</dbReference>
<gene>
    <name evidence="10" type="ORF">FHG89_12455</name>
</gene>
<protein>
    <submittedName>
        <fullName evidence="10">Acyl-CoA dehydrogenase</fullName>
    </submittedName>
</protein>
<dbReference type="EMBL" id="VDFY01000142">
    <property type="protein sequence ID" value="TNH29466.1"/>
    <property type="molecule type" value="Genomic_DNA"/>
</dbReference>
<dbReference type="InterPro" id="IPR009100">
    <property type="entry name" value="AcylCoA_DH/oxidase_NM_dom_sf"/>
</dbReference>
<evidence type="ECO:0000313" key="10">
    <source>
        <dbReference type="EMBL" id="TNH29466.1"/>
    </source>
</evidence>
<dbReference type="Gene3D" id="2.40.110.10">
    <property type="entry name" value="Butyryl-CoA Dehydrogenase, subunit A, domain 2"/>
    <property type="match status" value="1"/>
</dbReference>
<dbReference type="RefSeq" id="WP_139584545.1">
    <property type="nucleotide sequence ID" value="NZ_VDFY01000142.1"/>
</dbReference>
<keyword evidence="11" id="KW-1185">Reference proteome</keyword>
<comment type="similarity">
    <text evidence="2 5">Belongs to the acyl-CoA dehydrogenase family.</text>
</comment>
<accession>A0A5C4QU12</accession>
<evidence type="ECO:0000256" key="3">
    <source>
        <dbReference type="ARBA" id="ARBA00022630"/>
    </source>
</evidence>
<evidence type="ECO:0000256" key="2">
    <source>
        <dbReference type="ARBA" id="ARBA00009347"/>
    </source>
</evidence>
<dbReference type="SUPFAM" id="SSF56645">
    <property type="entry name" value="Acyl-CoA dehydrogenase NM domain-like"/>
    <property type="match status" value="1"/>
</dbReference>
<evidence type="ECO:0000256" key="4">
    <source>
        <dbReference type="ARBA" id="ARBA00022827"/>
    </source>
</evidence>